<organism evidence="2 3">
    <name type="scientific">Coccomyxa viridis</name>
    <dbReference type="NCBI Taxonomy" id="1274662"/>
    <lineage>
        <taxon>Eukaryota</taxon>
        <taxon>Viridiplantae</taxon>
        <taxon>Chlorophyta</taxon>
        <taxon>core chlorophytes</taxon>
        <taxon>Trebouxiophyceae</taxon>
        <taxon>Trebouxiophyceae incertae sedis</taxon>
        <taxon>Coccomyxaceae</taxon>
        <taxon>Coccomyxa</taxon>
    </lineage>
</organism>
<feature type="compositionally biased region" description="Polar residues" evidence="1">
    <location>
        <begin position="86"/>
        <end position="101"/>
    </location>
</feature>
<gene>
    <name evidence="2" type="primary">g2499</name>
    <name evidence="2" type="ORF">VP750_LOCUS2134</name>
</gene>
<evidence type="ECO:0000256" key="1">
    <source>
        <dbReference type="SAM" id="MobiDB-lite"/>
    </source>
</evidence>
<protein>
    <submittedName>
        <fullName evidence="2">G2499 protein</fullName>
    </submittedName>
</protein>
<reference evidence="2 3" key="1">
    <citation type="submission" date="2024-06" db="EMBL/GenBank/DDBJ databases">
        <authorList>
            <person name="Kraege A."/>
            <person name="Thomma B."/>
        </authorList>
    </citation>
    <scope>NUCLEOTIDE SEQUENCE [LARGE SCALE GENOMIC DNA]</scope>
</reference>
<feature type="compositionally biased region" description="Polar residues" evidence="1">
    <location>
        <begin position="58"/>
        <end position="71"/>
    </location>
</feature>
<keyword evidence="3" id="KW-1185">Reference proteome</keyword>
<dbReference type="EMBL" id="CAXHTA020000004">
    <property type="protein sequence ID" value="CAL5220475.1"/>
    <property type="molecule type" value="Genomic_DNA"/>
</dbReference>
<dbReference type="Proteomes" id="UP001497392">
    <property type="component" value="Unassembled WGS sequence"/>
</dbReference>
<feature type="compositionally biased region" description="Low complexity" evidence="1">
    <location>
        <begin position="291"/>
        <end position="304"/>
    </location>
</feature>
<feature type="compositionally biased region" description="Polar residues" evidence="1">
    <location>
        <begin position="29"/>
        <end position="40"/>
    </location>
</feature>
<evidence type="ECO:0000313" key="3">
    <source>
        <dbReference type="Proteomes" id="UP001497392"/>
    </source>
</evidence>
<name>A0ABP1FKI2_9CHLO</name>
<sequence>MGGVFDEDDWGDTDDFFQQIDQVVLQHSKPGQVTGRQSASPRPFATGQRAADGHFGQAQLQLSQPQITQEQAHYGQRGVTKAPPQQVGTASRPQAQSSTHWQQHPAAQQPAGLSTMTGPVQAMRSAGATVLQPTTPAMPSSLLEVQLAGPDAHPELGLEAMIRRLQQEKDDLQRQMSDKEGQTKVLRSKVERVEREKRELQMRISQSSQGGMAAFQAQELQRQLDVARQNLAHKEQEANEMLRRNKDRDERLKTLQNEAAGLSADAKRLEQQRAQLEAELAEAHRERQERSAAAGSSGPALLSPVQRKSLSPRNWQPVGGQGLGQQPQKQQSTSQRRRKNGSLQPCVPTGASAPGQEGAEVSAAGMISRSPLEDSVTAPQWDRPTLQPAGSSQGFRCRQSLWHALSARCAPSLAVLMTPLSGTEGAALPGNTASALTKLAQTFHAMSWDAGGNGLPLLLSICQVLGTCTAVARLPEVMCTQSVLVALLDVIVALLQSCRSARSAAIASCAGSQEQAPATMCLHTAGVESQTSVEVLNSAPVCISGAQQAQQPLLRKNKGFSAALHGRSEGSTASAVECIRSLVPASERYGHGLLGVLLAVWHEYSDLAKESTLHALTALVAAVPAGRRNSLAPILTSGVLEGSKNSRLAFLEVLHLLVESSALCELLEGALALDPNATQPAEPSDAHLYHDAANHDASRWSGAWSICRVLNACLSTESSDVLENASRDSTLVPRRAMAVLALLLESGRSGLLLPLLSEELGGPSCVQQLLLLADQVSQPSGSVPGASASGLPHPATEEEALAWRRRLRVAQEALTLLRGLSVQPQIRTMVLEDHMSSAASIQRCLAFAGRVAQWKPVYKDASAVSDPLPLAPWAHAIGASSVMRSVCRSEGAGGIPTASVDDAVHLAKGLLRRVQSAMPQLMES</sequence>
<accession>A0ABP1FKI2</accession>
<feature type="compositionally biased region" description="Low complexity" evidence="1">
    <location>
        <begin position="102"/>
        <end position="111"/>
    </location>
</feature>
<comment type="caution">
    <text evidence="2">The sequence shown here is derived from an EMBL/GenBank/DDBJ whole genome shotgun (WGS) entry which is preliminary data.</text>
</comment>
<feature type="region of interest" description="Disordered" evidence="1">
    <location>
        <begin position="280"/>
        <end position="362"/>
    </location>
</feature>
<feature type="region of interest" description="Disordered" evidence="1">
    <location>
        <begin position="27"/>
        <end position="113"/>
    </location>
</feature>
<dbReference type="Gene3D" id="1.10.287.1490">
    <property type="match status" value="1"/>
</dbReference>
<feature type="compositionally biased region" description="Basic and acidic residues" evidence="1">
    <location>
        <begin position="281"/>
        <end position="290"/>
    </location>
</feature>
<evidence type="ECO:0000313" key="2">
    <source>
        <dbReference type="EMBL" id="CAL5220475.1"/>
    </source>
</evidence>
<proteinExistence type="predicted"/>